<dbReference type="Proteomes" id="UP000197058">
    <property type="component" value="Chromosome"/>
</dbReference>
<proteinExistence type="predicted"/>
<dbReference type="KEGG" id="sscu:CEP64_10570"/>
<name>A0AAI8GUG4_MAMSC</name>
<dbReference type="RefSeq" id="WP_084755259.1">
    <property type="nucleotide sequence ID" value="NZ_CP022046.2"/>
</dbReference>
<protein>
    <submittedName>
        <fullName evidence="1">Uncharacterized protein</fullName>
    </submittedName>
</protein>
<evidence type="ECO:0000313" key="1">
    <source>
        <dbReference type="EMBL" id="ASE35023.1"/>
    </source>
</evidence>
<evidence type="ECO:0000313" key="2">
    <source>
        <dbReference type="Proteomes" id="UP000197058"/>
    </source>
</evidence>
<accession>A0AAI8GUG4</accession>
<sequence length="86" mass="10029">MFLKNLRNDDLVPQINQHLDNGNEYTKYVICSENVELYYKQTDCIDASKIYKINLADKHITSHPEVSRNSLPEQLTSINNFFATHI</sequence>
<gene>
    <name evidence="1" type="ORF">CEP64_10570</name>
</gene>
<organism evidence="1 2">
    <name type="scientific">Mammaliicoccus sciuri</name>
    <name type="common">Staphylococcus sciuri</name>
    <dbReference type="NCBI Taxonomy" id="1296"/>
    <lineage>
        <taxon>Bacteria</taxon>
        <taxon>Bacillati</taxon>
        <taxon>Bacillota</taxon>
        <taxon>Bacilli</taxon>
        <taxon>Bacillales</taxon>
        <taxon>Staphylococcaceae</taxon>
        <taxon>Mammaliicoccus</taxon>
    </lineage>
</organism>
<dbReference type="AlphaFoldDB" id="A0AAI8GUG4"/>
<dbReference type="EMBL" id="CP022046">
    <property type="protein sequence ID" value="ASE35023.1"/>
    <property type="molecule type" value="Genomic_DNA"/>
</dbReference>
<reference evidence="2" key="1">
    <citation type="submission" date="2017-06" db="EMBL/GenBank/DDBJ databases">
        <title>FDA dAtabase for Regulatory Grade micrObial Sequences (FDA-ARGOS): Supporting development and validation of Infectious Disease Dx tests.</title>
        <authorList>
            <person name="Goldberg B."/>
            <person name="Campos J."/>
            <person name="Tallon L."/>
            <person name="Sadzewicz L."/>
            <person name="Sengamalay N."/>
            <person name="Ott S."/>
            <person name="Godinez A."/>
            <person name="Nagaraj S."/>
            <person name="Vavikolanu K."/>
            <person name="Nadendla S."/>
            <person name="George J."/>
            <person name="Geyer C."/>
            <person name="Sichtig H."/>
        </authorList>
    </citation>
    <scope>NUCLEOTIDE SEQUENCE [LARGE SCALE GENOMIC DNA]</scope>
    <source>
        <strain evidence="2">FDAARGOS_285</strain>
    </source>
</reference>